<accession>A0A2M7XGY7</accession>
<dbReference type="EMBL" id="PFWT01000001">
    <property type="protein sequence ID" value="PJA47131.1"/>
    <property type="molecule type" value="Genomic_DNA"/>
</dbReference>
<reference evidence="2" key="1">
    <citation type="submission" date="2017-09" db="EMBL/GenBank/DDBJ databases">
        <title>Depth-based differentiation of microbial function through sediment-hosted aquifers and enrichment of novel symbionts in the deep terrestrial subsurface.</title>
        <authorList>
            <person name="Probst A.J."/>
            <person name="Ladd B."/>
            <person name="Jarett J.K."/>
            <person name="Geller-Mcgrath D.E."/>
            <person name="Sieber C.M.K."/>
            <person name="Emerson J.B."/>
            <person name="Anantharaman K."/>
            <person name="Thomas B.C."/>
            <person name="Malmstrom R."/>
            <person name="Stieglmeier M."/>
            <person name="Klingl A."/>
            <person name="Woyke T."/>
            <person name="Ryan C.M."/>
            <person name="Banfield J.F."/>
        </authorList>
    </citation>
    <scope>NUCLEOTIDE SEQUENCE [LARGE SCALE GENOMIC DNA]</scope>
</reference>
<dbReference type="PANTHER" id="PTHR15394">
    <property type="entry name" value="SERINE HYDROLASE RBBP9"/>
    <property type="match status" value="1"/>
</dbReference>
<dbReference type="InterPro" id="IPR029058">
    <property type="entry name" value="AB_hydrolase_fold"/>
</dbReference>
<dbReference type="GO" id="GO:0016787">
    <property type="term" value="F:hydrolase activity"/>
    <property type="evidence" value="ECO:0007669"/>
    <property type="project" value="InterPro"/>
</dbReference>
<comment type="caution">
    <text evidence="1">The sequence shown here is derived from an EMBL/GenBank/DDBJ whole genome shotgun (WGS) entry which is preliminary data.</text>
</comment>
<dbReference type="Proteomes" id="UP000231263">
    <property type="component" value="Unassembled WGS sequence"/>
</dbReference>
<dbReference type="PANTHER" id="PTHR15394:SF3">
    <property type="entry name" value="SERINE HYDROLASE RBBP9"/>
    <property type="match status" value="1"/>
</dbReference>
<dbReference type="Gene3D" id="3.40.50.1820">
    <property type="entry name" value="alpha/beta hydrolase"/>
    <property type="match status" value="1"/>
</dbReference>
<name>A0A2M7XGY7_9BACT</name>
<dbReference type="AlphaFoldDB" id="A0A2M7XGY7"/>
<evidence type="ECO:0000313" key="2">
    <source>
        <dbReference type="Proteomes" id="UP000231263"/>
    </source>
</evidence>
<organism evidence="1 2">
    <name type="scientific">Candidatus Uhrbacteria bacterium CG_4_9_14_3_um_filter_41_35</name>
    <dbReference type="NCBI Taxonomy" id="1975034"/>
    <lineage>
        <taxon>Bacteria</taxon>
        <taxon>Candidatus Uhriibacteriota</taxon>
    </lineage>
</organism>
<dbReference type="SUPFAM" id="SSF53474">
    <property type="entry name" value="alpha/beta-Hydrolases"/>
    <property type="match status" value="1"/>
</dbReference>
<dbReference type="Pfam" id="PF06821">
    <property type="entry name" value="Ser_hydrolase"/>
    <property type="match status" value="1"/>
</dbReference>
<sequence>MKIVLVHGYKSSPDQDFFPWLRAELVKLGHQVVLPNYINASTPDRDEWTKFLVDEVGALDENTIIVSHSIGAVLALRLLEAAEAYSTPKGMVLISAPWMIGSEEFRHFFLSELDFDVLAWRAKFFKILHAKDDKVIPFDHAKKYAQVLHGELIEGSVGAGHYKGDKYPEILDLVKRVIDTPVVYEPGQGLEDEYKTVDR</sequence>
<protein>
    <recommendedName>
        <fullName evidence="3">Serine hydrolase family protein</fullName>
    </recommendedName>
</protein>
<evidence type="ECO:0000313" key="1">
    <source>
        <dbReference type="EMBL" id="PJA47131.1"/>
    </source>
</evidence>
<dbReference type="InterPro" id="IPR010662">
    <property type="entry name" value="RBBP9/YdeN"/>
</dbReference>
<evidence type="ECO:0008006" key="3">
    <source>
        <dbReference type="Google" id="ProtNLM"/>
    </source>
</evidence>
<proteinExistence type="predicted"/>
<gene>
    <name evidence="1" type="ORF">CO173_00110</name>
</gene>